<dbReference type="Proteomes" id="UP000887116">
    <property type="component" value="Unassembled WGS sequence"/>
</dbReference>
<evidence type="ECO:0000256" key="1">
    <source>
        <dbReference type="SAM" id="MobiDB-lite"/>
    </source>
</evidence>
<reference evidence="2" key="1">
    <citation type="submission" date="2020-07" db="EMBL/GenBank/DDBJ databases">
        <title>Multicomponent nature underlies the extraordinary mechanical properties of spider dragline silk.</title>
        <authorList>
            <person name="Kono N."/>
            <person name="Nakamura H."/>
            <person name="Mori M."/>
            <person name="Yoshida Y."/>
            <person name="Ohtoshi R."/>
            <person name="Malay A.D."/>
            <person name="Moran D.A.P."/>
            <person name="Tomita M."/>
            <person name="Numata K."/>
            <person name="Arakawa K."/>
        </authorList>
    </citation>
    <scope>NUCLEOTIDE SEQUENCE</scope>
</reference>
<sequence length="161" mass="18201">MSSSQMSSSQMSSSQMSSSQMSSSKMASSGDVTLADVLKGLSDAKFALKQRFEVLSNVEISLGNILNYTAPKLVALFAATFPPEVIRSKMVERIIETEELFRILQRILDKMIGRVDHPELLPDAYEEFIGMKRKMPELKSNVELWFELIILRYNIYIKVGI</sequence>
<comment type="caution">
    <text evidence="2">The sequence shown here is derived from an EMBL/GenBank/DDBJ whole genome shotgun (WGS) entry which is preliminary data.</text>
</comment>
<evidence type="ECO:0000313" key="3">
    <source>
        <dbReference type="Proteomes" id="UP000887116"/>
    </source>
</evidence>
<keyword evidence="3" id="KW-1185">Reference proteome</keyword>
<feature type="region of interest" description="Disordered" evidence="1">
    <location>
        <begin position="1"/>
        <end position="25"/>
    </location>
</feature>
<proteinExistence type="predicted"/>
<name>A0A8X6KYW9_TRICU</name>
<dbReference type="AlphaFoldDB" id="A0A8X6KYW9"/>
<evidence type="ECO:0000313" key="2">
    <source>
        <dbReference type="EMBL" id="GFQ91610.1"/>
    </source>
</evidence>
<gene>
    <name evidence="2" type="ORF">TNCT_185971</name>
</gene>
<dbReference type="EMBL" id="BMAO01033755">
    <property type="protein sequence ID" value="GFQ91610.1"/>
    <property type="molecule type" value="Genomic_DNA"/>
</dbReference>
<accession>A0A8X6KYW9</accession>
<protein>
    <submittedName>
        <fullName evidence="2">Uncharacterized protein</fullName>
    </submittedName>
</protein>
<organism evidence="2 3">
    <name type="scientific">Trichonephila clavata</name>
    <name type="common">Joro spider</name>
    <name type="synonym">Nephila clavata</name>
    <dbReference type="NCBI Taxonomy" id="2740835"/>
    <lineage>
        <taxon>Eukaryota</taxon>
        <taxon>Metazoa</taxon>
        <taxon>Ecdysozoa</taxon>
        <taxon>Arthropoda</taxon>
        <taxon>Chelicerata</taxon>
        <taxon>Arachnida</taxon>
        <taxon>Araneae</taxon>
        <taxon>Araneomorphae</taxon>
        <taxon>Entelegynae</taxon>
        <taxon>Araneoidea</taxon>
        <taxon>Nephilidae</taxon>
        <taxon>Trichonephila</taxon>
    </lineage>
</organism>